<dbReference type="AlphaFoldDB" id="A0A317N236"/>
<dbReference type="CDD" id="cd03809">
    <property type="entry name" value="GT4_MtfB-like"/>
    <property type="match status" value="1"/>
</dbReference>
<sequence>MQKNELKIGIFEGRELPQSFRVYFYNVVKFLPEFGITPIVFSDSDKIPEHVNLLWDVRSGGGNPPLAFMVGHAPLVVTVHGFAPITLSGREYFNSFYGSVMSPFWAYKKKKAWKCMSNEVAHVIVPSFYTKTEVIKYIGLPEEKVTVCHHGVQDSFFENEKNTSQRLSYFFHISNNEPRKNVDRVVRAFLRLRQVAQQAELVLRLPPDESNRFKNLDGINIIDKPIELDSLIGYYQKAMGFVFPSLYEGFGLPILEAMASGCPVITSDVTACPEVAGDAALIVSPRDEDALFEAMHSIFMDQALRSTLINKGIQQAAKFSWRESARKHADVFHKVCCGE</sequence>
<name>A0A317N236_9GAMM</name>
<dbReference type="OrthoDB" id="9801609at2"/>
<evidence type="ECO:0000313" key="3">
    <source>
        <dbReference type="EMBL" id="PWV63353.1"/>
    </source>
</evidence>
<comment type="caution">
    <text evidence="3">The sequence shown here is derived from an EMBL/GenBank/DDBJ whole genome shotgun (WGS) entry which is preliminary data.</text>
</comment>
<evidence type="ECO:0000256" key="1">
    <source>
        <dbReference type="ARBA" id="ARBA00022679"/>
    </source>
</evidence>
<dbReference type="EMBL" id="QGTJ01000003">
    <property type="protein sequence ID" value="PWV63353.1"/>
    <property type="molecule type" value="Genomic_DNA"/>
</dbReference>
<protein>
    <submittedName>
        <fullName evidence="3">Glycosyltransferase involved in cell wall biosynthesis</fullName>
    </submittedName>
</protein>
<evidence type="ECO:0000259" key="2">
    <source>
        <dbReference type="Pfam" id="PF13439"/>
    </source>
</evidence>
<gene>
    <name evidence="3" type="ORF">C7443_103278</name>
</gene>
<accession>A0A317N236</accession>
<dbReference type="InterPro" id="IPR028098">
    <property type="entry name" value="Glyco_trans_4-like_N"/>
</dbReference>
<evidence type="ECO:0000313" key="4">
    <source>
        <dbReference type="Proteomes" id="UP000246569"/>
    </source>
</evidence>
<keyword evidence="4" id="KW-1185">Reference proteome</keyword>
<dbReference type="PANTHER" id="PTHR46401">
    <property type="entry name" value="GLYCOSYLTRANSFERASE WBBK-RELATED"/>
    <property type="match status" value="1"/>
</dbReference>
<dbReference type="Gene3D" id="3.40.50.2000">
    <property type="entry name" value="Glycogen Phosphorylase B"/>
    <property type="match status" value="2"/>
</dbReference>
<dbReference type="GO" id="GO:0016757">
    <property type="term" value="F:glycosyltransferase activity"/>
    <property type="evidence" value="ECO:0007669"/>
    <property type="project" value="TreeGrafter"/>
</dbReference>
<reference evidence="3 4" key="1">
    <citation type="submission" date="2018-05" db="EMBL/GenBank/DDBJ databases">
        <title>Genomic Encyclopedia of Type Strains, Phase IV (KMG-IV): sequencing the most valuable type-strain genomes for metagenomic binning, comparative biology and taxonomic classification.</title>
        <authorList>
            <person name="Goeker M."/>
        </authorList>
    </citation>
    <scope>NUCLEOTIDE SEQUENCE [LARGE SCALE GENOMIC DNA]</scope>
    <source>
        <strain evidence="3 4">DSM 23606</strain>
    </source>
</reference>
<organism evidence="3 4">
    <name type="scientific">Plasticicumulans acidivorans</name>
    <dbReference type="NCBI Taxonomy" id="886464"/>
    <lineage>
        <taxon>Bacteria</taxon>
        <taxon>Pseudomonadati</taxon>
        <taxon>Pseudomonadota</taxon>
        <taxon>Gammaproteobacteria</taxon>
        <taxon>Candidatus Competibacteraceae</taxon>
        <taxon>Plasticicumulans</taxon>
    </lineage>
</organism>
<feature type="domain" description="Glycosyltransferase subfamily 4-like N-terminal" evidence="2">
    <location>
        <begin position="67"/>
        <end position="153"/>
    </location>
</feature>
<dbReference type="PANTHER" id="PTHR46401:SF2">
    <property type="entry name" value="GLYCOSYLTRANSFERASE WBBK-RELATED"/>
    <property type="match status" value="1"/>
</dbReference>
<dbReference type="Proteomes" id="UP000246569">
    <property type="component" value="Unassembled WGS sequence"/>
</dbReference>
<dbReference type="SUPFAM" id="SSF53756">
    <property type="entry name" value="UDP-Glycosyltransferase/glycogen phosphorylase"/>
    <property type="match status" value="1"/>
</dbReference>
<keyword evidence="1 3" id="KW-0808">Transferase</keyword>
<dbReference type="Pfam" id="PF13439">
    <property type="entry name" value="Glyco_transf_4"/>
    <property type="match status" value="1"/>
</dbReference>
<dbReference type="Pfam" id="PF13692">
    <property type="entry name" value="Glyco_trans_1_4"/>
    <property type="match status" value="1"/>
</dbReference>
<proteinExistence type="predicted"/>
<dbReference type="RefSeq" id="WP_110017855.1">
    <property type="nucleotide sequence ID" value="NZ_QGTJ01000003.1"/>
</dbReference>